<dbReference type="Proteomes" id="UP001370490">
    <property type="component" value="Unassembled WGS sequence"/>
</dbReference>
<reference evidence="4 5" key="1">
    <citation type="submission" date="2023-12" db="EMBL/GenBank/DDBJ databases">
        <title>A high-quality genome assembly for Dillenia turbinata (Dilleniales).</title>
        <authorList>
            <person name="Chanderbali A."/>
        </authorList>
    </citation>
    <scope>NUCLEOTIDE SEQUENCE [LARGE SCALE GENOMIC DNA]</scope>
    <source>
        <strain evidence="4">LSX21</strain>
        <tissue evidence="4">Leaf</tissue>
    </source>
</reference>
<dbReference type="EMBL" id="JBAMMX010000027">
    <property type="protein sequence ID" value="KAK6913475.1"/>
    <property type="molecule type" value="Genomic_DNA"/>
</dbReference>
<evidence type="ECO:0000259" key="3">
    <source>
        <dbReference type="Pfam" id="PF04504"/>
    </source>
</evidence>
<keyword evidence="2" id="KW-0812">Transmembrane</keyword>
<gene>
    <name evidence="4" type="ORF">RJ641_023076</name>
</gene>
<keyword evidence="2" id="KW-1133">Transmembrane helix</keyword>
<feature type="transmembrane region" description="Helical" evidence="2">
    <location>
        <begin position="22"/>
        <end position="44"/>
    </location>
</feature>
<sequence>MSIWQEMNRDLPGVDVVWIRDFLYWLSFDVLGSWIGYGFLFRWICLDYFYVRTCPPLSCYFIFCSSEGHSWVRTEEDETMVLQGVIVFMTNRGKDPTFDLFEFFAFVRRSIQFDGMHSQVKSKLRRLKDKVFSNFKDGRISRLQKLKTRKFITCQKNIWGEDDVVEEEEGMNEVSSGFEFHSGRGL</sequence>
<organism evidence="4 5">
    <name type="scientific">Dillenia turbinata</name>
    <dbReference type="NCBI Taxonomy" id="194707"/>
    <lineage>
        <taxon>Eukaryota</taxon>
        <taxon>Viridiplantae</taxon>
        <taxon>Streptophyta</taxon>
        <taxon>Embryophyta</taxon>
        <taxon>Tracheophyta</taxon>
        <taxon>Spermatophyta</taxon>
        <taxon>Magnoliopsida</taxon>
        <taxon>eudicotyledons</taxon>
        <taxon>Gunneridae</taxon>
        <taxon>Pentapetalae</taxon>
        <taxon>Dilleniales</taxon>
        <taxon>Dilleniaceae</taxon>
        <taxon>Dillenia</taxon>
    </lineage>
</organism>
<dbReference type="AlphaFoldDB" id="A0AAN8UDM7"/>
<feature type="domain" description="Glabrous enhancer-binding protein-like DBD" evidence="3">
    <location>
        <begin position="74"/>
        <end position="160"/>
    </location>
</feature>
<keyword evidence="5" id="KW-1185">Reference proteome</keyword>
<keyword evidence="2" id="KW-0472">Membrane</keyword>
<comment type="similarity">
    <text evidence="1">Belongs to the GeBP family.</text>
</comment>
<name>A0AAN8UDM7_9MAGN</name>
<dbReference type="InterPro" id="IPR053932">
    <property type="entry name" value="GeBP-like_DBD"/>
</dbReference>
<evidence type="ECO:0000313" key="5">
    <source>
        <dbReference type="Proteomes" id="UP001370490"/>
    </source>
</evidence>
<proteinExistence type="inferred from homology"/>
<evidence type="ECO:0000313" key="4">
    <source>
        <dbReference type="EMBL" id="KAK6913475.1"/>
    </source>
</evidence>
<comment type="caution">
    <text evidence="4">The sequence shown here is derived from an EMBL/GenBank/DDBJ whole genome shotgun (WGS) entry which is preliminary data.</text>
</comment>
<protein>
    <submittedName>
        <fullName evidence="4">GLABROUS1 enhancer-binding protein family</fullName>
    </submittedName>
</protein>
<evidence type="ECO:0000256" key="1">
    <source>
        <dbReference type="ARBA" id="ARBA00010820"/>
    </source>
</evidence>
<dbReference type="Pfam" id="PF04504">
    <property type="entry name" value="GeBP-like_DBD"/>
    <property type="match status" value="1"/>
</dbReference>
<accession>A0AAN8UDM7</accession>
<evidence type="ECO:0000256" key="2">
    <source>
        <dbReference type="SAM" id="Phobius"/>
    </source>
</evidence>